<name>A0AAD5J1R1_ACENE</name>
<accession>A0AAD5J1R1</accession>
<evidence type="ECO:0000259" key="1">
    <source>
        <dbReference type="Pfam" id="PF13961"/>
    </source>
</evidence>
<feature type="domain" description="DUF4219" evidence="1">
    <location>
        <begin position="18"/>
        <end position="38"/>
    </location>
</feature>
<evidence type="ECO:0000313" key="2">
    <source>
        <dbReference type="EMBL" id="KAI9182133.1"/>
    </source>
</evidence>
<dbReference type="Pfam" id="PF13961">
    <property type="entry name" value="DUF4219"/>
    <property type="match status" value="1"/>
</dbReference>
<dbReference type="AlphaFoldDB" id="A0AAD5J1R1"/>
<reference evidence="2" key="1">
    <citation type="journal article" date="2022" name="Plant J.">
        <title>Strategies of tolerance reflected in two North American maple genomes.</title>
        <authorList>
            <person name="McEvoy S.L."/>
            <person name="Sezen U.U."/>
            <person name="Trouern-Trend A."/>
            <person name="McMahon S.M."/>
            <person name="Schaberg P.G."/>
            <person name="Yang J."/>
            <person name="Wegrzyn J.L."/>
            <person name="Swenson N.G."/>
        </authorList>
    </citation>
    <scope>NUCLEOTIDE SEQUENCE</scope>
    <source>
        <strain evidence="2">91603</strain>
    </source>
</reference>
<dbReference type="InterPro" id="IPR025314">
    <property type="entry name" value="DUF4219"/>
</dbReference>
<comment type="caution">
    <text evidence="2">The sequence shown here is derived from an EMBL/GenBank/DDBJ whole genome shotgun (WGS) entry which is preliminary data.</text>
</comment>
<dbReference type="EMBL" id="JAJSOW010000101">
    <property type="protein sequence ID" value="KAI9182133.1"/>
    <property type="molecule type" value="Genomic_DNA"/>
</dbReference>
<gene>
    <name evidence="2" type="ORF">LWI28_022395</name>
</gene>
<organism evidence="2 3">
    <name type="scientific">Acer negundo</name>
    <name type="common">Box elder</name>
    <dbReference type="NCBI Taxonomy" id="4023"/>
    <lineage>
        <taxon>Eukaryota</taxon>
        <taxon>Viridiplantae</taxon>
        <taxon>Streptophyta</taxon>
        <taxon>Embryophyta</taxon>
        <taxon>Tracheophyta</taxon>
        <taxon>Spermatophyta</taxon>
        <taxon>Magnoliopsida</taxon>
        <taxon>eudicotyledons</taxon>
        <taxon>Gunneridae</taxon>
        <taxon>Pentapetalae</taxon>
        <taxon>rosids</taxon>
        <taxon>malvids</taxon>
        <taxon>Sapindales</taxon>
        <taxon>Sapindaceae</taxon>
        <taxon>Hippocastanoideae</taxon>
        <taxon>Acereae</taxon>
        <taxon>Acer</taxon>
    </lineage>
</organism>
<proteinExistence type="predicted"/>
<dbReference type="Proteomes" id="UP001064489">
    <property type="component" value="Chromosome 4"/>
</dbReference>
<keyword evidence="3" id="KW-1185">Reference proteome</keyword>
<sequence length="75" mass="8658">MANASKSIVAELNNEEKLNGDNYRMWHRKVQLILEEQEALETFTHTMVEPPNGSTAQHMRDIHIRLGSGRIVWLT</sequence>
<reference evidence="2" key="2">
    <citation type="submission" date="2023-02" db="EMBL/GenBank/DDBJ databases">
        <authorList>
            <person name="Swenson N.G."/>
            <person name="Wegrzyn J.L."/>
            <person name="Mcevoy S.L."/>
        </authorList>
    </citation>
    <scope>NUCLEOTIDE SEQUENCE</scope>
    <source>
        <strain evidence="2">91603</strain>
        <tissue evidence="2">Leaf</tissue>
    </source>
</reference>
<evidence type="ECO:0000313" key="3">
    <source>
        <dbReference type="Proteomes" id="UP001064489"/>
    </source>
</evidence>
<protein>
    <recommendedName>
        <fullName evidence="1">DUF4219 domain-containing protein</fullName>
    </recommendedName>
</protein>